<evidence type="ECO:0000313" key="3">
    <source>
        <dbReference type="Proteomes" id="UP001219862"/>
    </source>
</evidence>
<keyword evidence="1" id="KW-0732">Signal</keyword>
<keyword evidence="3" id="KW-1185">Reference proteome</keyword>
<name>A0ABT5KPL5_9BURK</name>
<feature type="chain" id="PRO_5046036530" description="Silver efflux pump" evidence="1">
    <location>
        <begin position="34"/>
        <end position="91"/>
    </location>
</feature>
<sequence length="91" mass="9220">MQQTFKSLSAGLSIAAAAATLFASAGFSVNAQAADDGMGMVKCSGVNSCKGTADCKTAKNECKGQNSCKGQGWVSKKSADECTKMGGKVEK</sequence>
<evidence type="ECO:0000256" key="1">
    <source>
        <dbReference type="SAM" id="SignalP"/>
    </source>
</evidence>
<dbReference type="EMBL" id="JAQQXS010000005">
    <property type="protein sequence ID" value="MDC8784849.1"/>
    <property type="molecule type" value="Genomic_DNA"/>
</dbReference>
<evidence type="ECO:0000313" key="2">
    <source>
        <dbReference type="EMBL" id="MDC8784849.1"/>
    </source>
</evidence>
<gene>
    <name evidence="2" type="ORF">PRZ01_06570</name>
</gene>
<reference evidence="2 3" key="1">
    <citation type="submission" date="2022-10" db="EMBL/GenBank/DDBJ databases">
        <title>paucibacter sp. hw8 Genome sequencing.</title>
        <authorList>
            <person name="Park S."/>
        </authorList>
    </citation>
    <scope>NUCLEOTIDE SEQUENCE [LARGE SCALE GENOMIC DNA]</scope>
    <source>
        <strain evidence="3">hw8</strain>
    </source>
</reference>
<protein>
    <recommendedName>
        <fullName evidence="4">Silver efflux pump</fullName>
    </recommendedName>
</protein>
<accession>A0ABT5KPL5</accession>
<evidence type="ECO:0008006" key="4">
    <source>
        <dbReference type="Google" id="ProtNLM"/>
    </source>
</evidence>
<dbReference type="Proteomes" id="UP001219862">
    <property type="component" value="Unassembled WGS sequence"/>
</dbReference>
<dbReference type="RefSeq" id="WP_273595972.1">
    <property type="nucleotide sequence ID" value="NZ_JAQQXS010000005.1"/>
</dbReference>
<proteinExistence type="predicted"/>
<feature type="signal peptide" evidence="1">
    <location>
        <begin position="1"/>
        <end position="33"/>
    </location>
</feature>
<comment type="caution">
    <text evidence="2">The sequence shown here is derived from an EMBL/GenBank/DDBJ whole genome shotgun (WGS) entry which is preliminary data.</text>
</comment>
<organism evidence="2 3">
    <name type="scientific">Roseateles koreensis</name>
    <dbReference type="NCBI Taxonomy" id="2987526"/>
    <lineage>
        <taxon>Bacteria</taxon>
        <taxon>Pseudomonadati</taxon>
        <taxon>Pseudomonadota</taxon>
        <taxon>Betaproteobacteria</taxon>
        <taxon>Burkholderiales</taxon>
        <taxon>Sphaerotilaceae</taxon>
        <taxon>Roseateles</taxon>
    </lineage>
</organism>